<dbReference type="Proteomes" id="UP001597327">
    <property type="component" value="Unassembled WGS sequence"/>
</dbReference>
<reference evidence="3" key="1">
    <citation type="journal article" date="2019" name="Int. J. Syst. Evol. Microbiol.">
        <title>The Global Catalogue of Microorganisms (GCM) 10K type strain sequencing project: providing services to taxonomists for standard genome sequencing and annotation.</title>
        <authorList>
            <consortium name="The Broad Institute Genomics Platform"/>
            <consortium name="The Broad Institute Genome Sequencing Center for Infectious Disease"/>
            <person name="Wu L."/>
            <person name="Ma J."/>
        </authorList>
    </citation>
    <scope>NUCLEOTIDE SEQUENCE [LARGE SCALE GENOMIC DNA]</scope>
    <source>
        <strain evidence="3">JCM 3369</strain>
    </source>
</reference>
<name>A0ABW4JSL2_9HYPH</name>
<keyword evidence="3" id="KW-1185">Reference proteome</keyword>
<dbReference type="EMBL" id="JBHUFA010000001">
    <property type="protein sequence ID" value="MFD1694619.1"/>
    <property type="molecule type" value="Genomic_DNA"/>
</dbReference>
<comment type="caution">
    <text evidence="2">The sequence shown here is derived from an EMBL/GenBank/DDBJ whole genome shotgun (WGS) entry which is preliminary data.</text>
</comment>
<protein>
    <submittedName>
        <fullName evidence="2">DUF2842 domain-containing protein</fullName>
    </submittedName>
</protein>
<dbReference type="RefSeq" id="WP_149891547.1">
    <property type="nucleotide sequence ID" value="NZ_JBHUFA010000001.1"/>
</dbReference>
<proteinExistence type="predicted"/>
<dbReference type="Pfam" id="PF11003">
    <property type="entry name" value="DUF2842"/>
    <property type="match status" value="1"/>
</dbReference>
<sequence>MVPSFRKFIGMIALVLFVIIYAFFAMVIGDMSLQTTPMLGRILYYAVAGLIWVVPAGAIIWWMERGGKSGA</sequence>
<gene>
    <name evidence="2" type="ORF">ACFSC7_03765</name>
</gene>
<accession>A0ABW4JSL2</accession>
<feature type="transmembrane region" description="Helical" evidence="1">
    <location>
        <begin position="12"/>
        <end position="30"/>
    </location>
</feature>
<organism evidence="2 3">
    <name type="scientific">Roseibium aestuarii</name>
    <dbReference type="NCBI Taxonomy" id="2600299"/>
    <lineage>
        <taxon>Bacteria</taxon>
        <taxon>Pseudomonadati</taxon>
        <taxon>Pseudomonadota</taxon>
        <taxon>Alphaproteobacteria</taxon>
        <taxon>Hyphomicrobiales</taxon>
        <taxon>Stappiaceae</taxon>
        <taxon>Roseibium</taxon>
    </lineage>
</organism>
<feature type="transmembrane region" description="Helical" evidence="1">
    <location>
        <begin position="42"/>
        <end position="63"/>
    </location>
</feature>
<keyword evidence="1" id="KW-0812">Transmembrane</keyword>
<dbReference type="InterPro" id="IPR021265">
    <property type="entry name" value="DUF2842"/>
</dbReference>
<keyword evidence="1" id="KW-0472">Membrane</keyword>
<keyword evidence="1" id="KW-1133">Transmembrane helix</keyword>
<evidence type="ECO:0000313" key="3">
    <source>
        <dbReference type="Proteomes" id="UP001597327"/>
    </source>
</evidence>
<evidence type="ECO:0000256" key="1">
    <source>
        <dbReference type="SAM" id="Phobius"/>
    </source>
</evidence>
<evidence type="ECO:0000313" key="2">
    <source>
        <dbReference type="EMBL" id="MFD1694619.1"/>
    </source>
</evidence>